<organism evidence="2 3">
    <name type="scientific">Micromonospora fluostatini</name>
    <dbReference type="NCBI Taxonomy" id="1629071"/>
    <lineage>
        <taxon>Bacteria</taxon>
        <taxon>Bacillati</taxon>
        <taxon>Actinomycetota</taxon>
        <taxon>Actinomycetes</taxon>
        <taxon>Micromonosporales</taxon>
        <taxon>Micromonosporaceae</taxon>
        <taxon>Micromonospora</taxon>
    </lineage>
</organism>
<proteinExistence type="predicted"/>
<accession>A0ABY2DJA9</accession>
<evidence type="ECO:0000256" key="1">
    <source>
        <dbReference type="SAM" id="SignalP"/>
    </source>
</evidence>
<reference evidence="2 3" key="1">
    <citation type="submission" date="2019-02" db="EMBL/GenBank/DDBJ databases">
        <title>Draft genome sequences of novel Actinobacteria.</title>
        <authorList>
            <person name="Sahin N."/>
            <person name="Ay H."/>
            <person name="Saygin H."/>
        </authorList>
    </citation>
    <scope>NUCLEOTIDE SEQUENCE [LARGE SCALE GENOMIC DNA]</scope>
    <source>
        <strain evidence="2 3">JCM 30529</strain>
    </source>
</reference>
<name>A0ABY2DJA9_9ACTN</name>
<comment type="caution">
    <text evidence="2">The sequence shown here is derived from an EMBL/GenBank/DDBJ whole genome shotgun (WGS) entry which is preliminary data.</text>
</comment>
<dbReference type="EMBL" id="SMKE01000388">
    <property type="protein sequence ID" value="TDB93772.1"/>
    <property type="molecule type" value="Genomic_DNA"/>
</dbReference>
<gene>
    <name evidence="2" type="ORF">E1091_11550</name>
</gene>
<dbReference type="Proteomes" id="UP000295626">
    <property type="component" value="Unassembled WGS sequence"/>
</dbReference>
<evidence type="ECO:0000313" key="2">
    <source>
        <dbReference type="EMBL" id="TDB93772.1"/>
    </source>
</evidence>
<protein>
    <submittedName>
        <fullName evidence="2">Uncharacterized protein</fullName>
    </submittedName>
</protein>
<evidence type="ECO:0000313" key="3">
    <source>
        <dbReference type="Proteomes" id="UP000295626"/>
    </source>
</evidence>
<keyword evidence="1" id="KW-0732">Signal</keyword>
<feature type="signal peptide" evidence="1">
    <location>
        <begin position="1"/>
        <end position="27"/>
    </location>
</feature>
<keyword evidence="3" id="KW-1185">Reference proteome</keyword>
<sequence length="64" mass="6317">MRFRKLTASAAVGALAALSLAVAPASASTLNAGATPRAGNSAVKIRTGAGTSYTAVAQINEGQW</sequence>
<feature type="chain" id="PRO_5045424674" evidence="1">
    <location>
        <begin position="28"/>
        <end position="64"/>
    </location>
</feature>